<dbReference type="EMBL" id="CAJNIZ010024872">
    <property type="protein sequence ID" value="CAE7480211.1"/>
    <property type="molecule type" value="Genomic_DNA"/>
</dbReference>
<feature type="non-terminal residue" evidence="2">
    <location>
        <position position="1"/>
    </location>
</feature>
<feature type="region of interest" description="Disordered" evidence="1">
    <location>
        <begin position="174"/>
        <end position="198"/>
    </location>
</feature>
<proteinExistence type="predicted"/>
<accession>A0A812SHM5</accession>
<evidence type="ECO:0000313" key="3">
    <source>
        <dbReference type="Proteomes" id="UP000649617"/>
    </source>
</evidence>
<keyword evidence="3" id="KW-1185">Reference proteome</keyword>
<evidence type="ECO:0000256" key="1">
    <source>
        <dbReference type="SAM" id="MobiDB-lite"/>
    </source>
</evidence>
<comment type="caution">
    <text evidence="2">The sequence shown here is derived from an EMBL/GenBank/DDBJ whole genome shotgun (WGS) entry which is preliminary data.</text>
</comment>
<protein>
    <submittedName>
        <fullName evidence="2">Uncharacterized protein</fullName>
    </submittedName>
</protein>
<evidence type="ECO:0000313" key="2">
    <source>
        <dbReference type="EMBL" id="CAE7480211.1"/>
    </source>
</evidence>
<gene>
    <name evidence="2" type="ORF">SPIL2461_LOCUS12243</name>
</gene>
<dbReference type="OrthoDB" id="447988at2759"/>
<sequence length="198" mass="21526">SVCRASDPNGSEPWGTKATAVCQPFLLRALSRTAEILEDPDWKILTEGQDCFLNGVPVGFGETIKQVPQVFGLKEHWRKLDVSEPDFDRANYKSADMSSTQLLAKFREEEKLGRMRPTTMGALREEYPADKIRVASMGAIEKPDGSVRPIHDGTHGVLVNNGVRLLNHVSVPGPGRNGVCRETGRGTTGSPAGSGGRR</sequence>
<organism evidence="2 3">
    <name type="scientific">Symbiodinium pilosum</name>
    <name type="common">Dinoflagellate</name>
    <dbReference type="NCBI Taxonomy" id="2952"/>
    <lineage>
        <taxon>Eukaryota</taxon>
        <taxon>Sar</taxon>
        <taxon>Alveolata</taxon>
        <taxon>Dinophyceae</taxon>
        <taxon>Suessiales</taxon>
        <taxon>Symbiodiniaceae</taxon>
        <taxon>Symbiodinium</taxon>
    </lineage>
</organism>
<reference evidence="2" key="1">
    <citation type="submission" date="2021-02" db="EMBL/GenBank/DDBJ databases">
        <authorList>
            <person name="Dougan E. K."/>
            <person name="Rhodes N."/>
            <person name="Thang M."/>
            <person name="Chan C."/>
        </authorList>
    </citation>
    <scope>NUCLEOTIDE SEQUENCE</scope>
</reference>
<dbReference type="AlphaFoldDB" id="A0A812SHM5"/>
<name>A0A812SHM5_SYMPI</name>
<dbReference type="Proteomes" id="UP000649617">
    <property type="component" value="Unassembled WGS sequence"/>
</dbReference>